<evidence type="ECO:0000256" key="8">
    <source>
        <dbReference type="RuleBase" id="RU000382"/>
    </source>
</evidence>
<evidence type="ECO:0000313" key="9">
    <source>
        <dbReference type="EMBL" id="CAG6689407.1"/>
    </source>
</evidence>
<feature type="modified residue" description="N6-(pyridoxal phosphate)lysine" evidence="7">
    <location>
        <position position="401"/>
    </location>
</feature>
<dbReference type="Gene3D" id="3.90.1150.170">
    <property type="match status" value="1"/>
</dbReference>
<evidence type="ECO:0000256" key="3">
    <source>
        <dbReference type="ARBA" id="ARBA00011738"/>
    </source>
</evidence>
<dbReference type="SUPFAM" id="SSF53383">
    <property type="entry name" value="PLP-dependent transferases"/>
    <property type="match status" value="1"/>
</dbReference>
<evidence type="ECO:0000256" key="1">
    <source>
        <dbReference type="ARBA" id="ARBA00001933"/>
    </source>
</evidence>
<evidence type="ECO:0000256" key="5">
    <source>
        <dbReference type="ARBA" id="ARBA00022898"/>
    </source>
</evidence>
<dbReference type="CDD" id="cd06450">
    <property type="entry name" value="DOPA_deC_like"/>
    <property type="match status" value="1"/>
</dbReference>
<organism evidence="9">
    <name type="scientific">Cacopsylla melanoneura</name>
    <dbReference type="NCBI Taxonomy" id="428564"/>
    <lineage>
        <taxon>Eukaryota</taxon>
        <taxon>Metazoa</taxon>
        <taxon>Ecdysozoa</taxon>
        <taxon>Arthropoda</taxon>
        <taxon>Hexapoda</taxon>
        <taxon>Insecta</taxon>
        <taxon>Pterygota</taxon>
        <taxon>Neoptera</taxon>
        <taxon>Paraneoptera</taxon>
        <taxon>Hemiptera</taxon>
        <taxon>Sternorrhyncha</taxon>
        <taxon>Psylloidea</taxon>
        <taxon>Psyllidae</taxon>
        <taxon>Psyllinae</taxon>
        <taxon>Cacopsylla</taxon>
    </lineage>
</organism>
<dbReference type="Pfam" id="PF00282">
    <property type="entry name" value="Pyridoxal_deC"/>
    <property type="match status" value="1"/>
</dbReference>
<dbReference type="EMBL" id="HBUF01291925">
    <property type="protein sequence ID" value="CAG6689407.1"/>
    <property type="molecule type" value="Transcribed_RNA"/>
</dbReference>
<comment type="subunit">
    <text evidence="3">Homodimer.</text>
</comment>
<dbReference type="AlphaFoldDB" id="A0A8D8TNR0"/>
<dbReference type="FunFam" id="3.40.640.10:FF:000016">
    <property type="entry name" value="Glutamate decarboxylase like 1"/>
    <property type="match status" value="1"/>
</dbReference>
<evidence type="ECO:0000256" key="4">
    <source>
        <dbReference type="ARBA" id="ARBA00022793"/>
    </source>
</evidence>
<dbReference type="EMBL" id="HBUF01291923">
    <property type="protein sequence ID" value="CAG6689405.1"/>
    <property type="molecule type" value="Transcribed_RNA"/>
</dbReference>
<dbReference type="GO" id="GO:0019752">
    <property type="term" value="P:carboxylic acid metabolic process"/>
    <property type="evidence" value="ECO:0007669"/>
    <property type="project" value="InterPro"/>
</dbReference>
<keyword evidence="6 8" id="KW-0456">Lyase</keyword>
<evidence type="ECO:0000256" key="7">
    <source>
        <dbReference type="PIRSR" id="PIRSR602129-50"/>
    </source>
</evidence>
<reference evidence="9" key="1">
    <citation type="submission" date="2021-05" db="EMBL/GenBank/DDBJ databases">
        <authorList>
            <person name="Alioto T."/>
            <person name="Alioto T."/>
            <person name="Gomez Garrido J."/>
        </authorList>
    </citation>
    <scope>NUCLEOTIDE SEQUENCE</scope>
</reference>
<dbReference type="GO" id="GO:0030170">
    <property type="term" value="F:pyridoxal phosphate binding"/>
    <property type="evidence" value="ECO:0007669"/>
    <property type="project" value="InterPro"/>
</dbReference>
<dbReference type="PANTHER" id="PTHR45677:SF12">
    <property type="entry name" value="BLACK, ISOFORM A"/>
    <property type="match status" value="1"/>
</dbReference>
<proteinExistence type="inferred from homology"/>
<dbReference type="PANTHER" id="PTHR45677">
    <property type="entry name" value="GLUTAMATE DECARBOXYLASE-RELATED"/>
    <property type="match status" value="1"/>
</dbReference>
<accession>A0A8D8TNR0</accession>
<dbReference type="Gene3D" id="3.40.640.10">
    <property type="entry name" value="Type I PLP-dependent aspartate aminotransferase-like (Major domain)"/>
    <property type="match status" value="1"/>
</dbReference>
<name>A0A8D8TNR0_9HEMI</name>
<dbReference type="InterPro" id="IPR015421">
    <property type="entry name" value="PyrdxlP-dep_Trfase_major"/>
</dbReference>
<dbReference type="GO" id="GO:0016831">
    <property type="term" value="F:carboxy-lyase activity"/>
    <property type="evidence" value="ECO:0007669"/>
    <property type="project" value="UniProtKB-KW"/>
</dbReference>
<dbReference type="GO" id="GO:0005737">
    <property type="term" value="C:cytoplasm"/>
    <property type="evidence" value="ECO:0007669"/>
    <property type="project" value="TreeGrafter"/>
</dbReference>
<dbReference type="InterPro" id="IPR002129">
    <property type="entry name" value="PyrdxlP-dep_de-COase"/>
</dbReference>
<evidence type="ECO:0000256" key="6">
    <source>
        <dbReference type="ARBA" id="ARBA00023239"/>
    </source>
</evidence>
<dbReference type="InterPro" id="IPR015424">
    <property type="entry name" value="PyrdxlP-dep_Trfase"/>
</dbReference>
<evidence type="ECO:0000256" key="2">
    <source>
        <dbReference type="ARBA" id="ARBA00009533"/>
    </source>
</evidence>
<comment type="cofactor">
    <cofactor evidence="1 7 8">
        <name>pyridoxal 5'-phosphate</name>
        <dbReference type="ChEBI" id="CHEBI:597326"/>
    </cofactor>
</comment>
<keyword evidence="5 7" id="KW-0663">Pyridoxal phosphate</keyword>
<comment type="similarity">
    <text evidence="2 8">Belongs to the group II decarboxylase family.</text>
</comment>
<dbReference type="EMBL" id="HBUF01291924">
    <property type="protein sequence ID" value="CAG6689406.1"/>
    <property type="molecule type" value="Transcribed_RNA"/>
</dbReference>
<protein>
    <submittedName>
        <fullName evidence="9">Cysteine sulfinic acid decarboxylase</fullName>
    </submittedName>
</protein>
<sequence length="589" mass="66185">MPAASNACLISTYTQTSCFEDDKAPSDYISSDEEQLESGCTGRKFHYENKAERTFNAEMTAFEDFAGKNSIGAAFTRENFNEVAAQDLIVAKSEKTSDFASYESLPEAAKHEKFFRAAFEVLLKEGVFSATSRKNKVNEWVNPEELEKVLELDVNPGPSSHGKLLDLMKTVIKYSVKTGHPYFVNQLFSSVDPYGLVGQWLADTLNPSVYTYEVSPVFSLMEEHVLAQMRSIVGFPEDAGDGIFCPGGSMANGYAISCARHYAFPQIKTQGLASCPRLVLYTSEDAHYSIKKLAAFEGLGSDNVYLIKTDARGRILPEDLRAQIERTLSEGAVPFMVSATSGTTVLGAFDPLPAIADLCTEYKMWLHVDAAWGGGALVSRKHRHLLNGIERADSVTWNPHKLLTAPQQCSVFLTRHSTILTECHSASATYLFQKDKFYDTKYDSGDKHIQCGRKPDVLKFWFMWKAKGTEGLEAHIDKSFDNAKYFTDKIRTRDGFKLVLDEPECTNISFWYMPPSLRGKENQADFNDLLHKVAPKIKERMMKTGSMMITYQPIHDLPNFFRLVLQNSALDHSDMDFFIEEIERLGHDL</sequence>
<keyword evidence="4" id="KW-0210">Decarboxylase</keyword>